<keyword evidence="1" id="KW-0472">Membrane</keyword>
<keyword evidence="1" id="KW-1133">Transmembrane helix</keyword>
<dbReference type="InParanoid" id="A0A0C3GFK8"/>
<dbReference type="EMBL" id="KN832975">
    <property type="protein sequence ID" value="KIM89431.1"/>
    <property type="molecule type" value="Genomic_DNA"/>
</dbReference>
<evidence type="ECO:0000313" key="3">
    <source>
        <dbReference type="Proteomes" id="UP000054166"/>
    </source>
</evidence>
<proteinExistence type="predicted"/>
<evidence type="ECO:0000256" key="1">
    <source>
        <dbReference type="SAM" id="Phobius"/>
    </source>
</evidence>
<name>A0A0C3GFK8_PILCF</name>
<keyword evidence="1" id="KW-0812">Transmembrane</keyword>
<dbReference type="Proteomes" id="UP000054166">
    <property type="component" value="Unassembled WGS sequence"/>
</dbReference>
<sequence>MGIWIHIYTAFVANANDPETYLDLITSSAKTIIQTGQVGAILLADALVVYRTFFVWNSNIYVIVIPFLTFVATFTSGVSFVRLQHHTNVDTSVFEKAVTEWTVAFLLSSFATTVYSTGLIAYKLMSTQRKLRQVDVSTSGGFTHRIMRIIVESAALYSMNHLLYAILYEVKTQVESTPSFLEASLASITCSLIIIRSEEVINYPQTLPTTVGSYP</sequence>
<keyword evidence="3" id="KW-1185">Reference proteome</keyword>
<protein>
    <submittedName>
        <fullName evidence="2">Uncharacterized protein</fullName>
    </submittedName>
</protein>
<gene>
    <name evidence="2" type="ORF">PILCRDRAFT_813369</name>
</gene>
<reference evidence="2 3" key="1">
    <citation type="submission" date="2014-04" db="EMBL/GenBank/DDBJ databases">
        <authorList>
            <consortium name="DOE Joint Genome Institute"/>
            <person name="Kuo A."/>
            <person name="Tarkka M."/>
            <person name="Buscot F."/>
            <person name="Kohler A."/>
            <person name="Nagy L.G."/>
            <person name="Floudas D."/>
            <person name="Copeland A."/>
            <person name="Barry K.W."/>
            <person name="Cichocki N."/>
            <person name="Veneault-Fourrey C."/>
            <person name="LaButti K."/>
            <person name="Lindquist E.A."/>
            <person name="Lipzen A."/>
            <person name="Lundell T."/>
            <person name="Morin E."/>
            <person name="Murat C."/>
            <person name="Sun H."/>
            <person name="Tunlid A."/>
            <person name="Henrissat B."/>
            <person name="Grigoriev I.V."/>
            <person name="Hibbett D.S."/>
            <person name="Martin F."/>
            <person name="Nordberg H.P."/>
            <person name="Cantor M.N."/>
            <person name="Hua S.X."/>
        </authorList>
    </citation>
    <scope>NUCLEOTIDE SEQUENCE [LARGE SCALE GENOMIC DNA]</scope>
    <source>
        <strain evidence="2 3">F 1598</strain>
    </source>
</reference>
<dbReference type="AlphaFoldDB" id="A0A0C3GFK8"/>
<feature type="transmembrane region" description="Helical" evidence="1">
    <location>
        <begin position="101"/>
        <end position="122"/>
    </location>
</feature>
<dbReference type="HOGENOM" id="CLU_082180_0_0_1"/>
<feature type="transmembrane region" description="Helical" evidence="1">
    <location>
        <begin position="60"/>
        <end position="81"/>
    </location>
</feature>
<reference evidence="3" key="2">
    <citation type="submission" date="2015-01" db="EMBL/GenBank/DDBJ databases">
        <title>Evolutionary Origins and Diversification of the Mycorrhizal Mutualists.</title>
        <authorList>
            <consortium name="DOE Joint Genome Institute"/>
            <consortium name="Mycorrhizal Genomics Consortium"/>
            <person name="Kohler A."/>
            <person name="Kuo A."/>
            <person name="Nagy L.G."/>
            <person name="Floudas D."/>
            <person name="Copeland A."/>
            <person name="Barry K.W."/>
            <person name="Cichocki N."/>
            <person name="Veneault-Fourrey C."/>
            <person name="LaButti K."/>
            <person name="Lindquist E.A."/>
            <person name="Lipzen A."/>
            <person name="Lundell T."/>
            <person name="Morin E."/>
            <person name="Murat C."/>
            <person name="Riley R."/>
            <person name="Ohm R."/>
            <person name="Sun H."/>
            <person name="Tunlid A."/>
            <person name="Henrissat B."/>
            <person name="Grigoriev I.V."/>
            <person name="Hibbett D.S."/>
            <person name="Martin F."/>
        </authorList>
    </citation>
    <scope>NUCLEOTIDE SEQUENCE [LARGE SCALE GENOMIC DNA]</scope>
    <source>
        <strain evidence="3">F 1598</strain>
    </source>
</reference>
<dbReference type="OrthoDB" id="3244192at2759"/>
<organism evidence="2 3">
    <name type="scientific">Piloderma croceum (strain F 1598)</name>
    <dbReference type="NCBI Taxonomy" id="765440"/>
    <lineage>
        <taxon>Eukaryota</taxon>
        <taxon>Fungi</taxon>
        <taxon>Dikarya</taxon>
        <taxon>Basidiomycota</taxon>
        <taxon>Agaricomycotina</taxon>
        <taxon>Agaricomycetes</taxon>
        <taxon>Agaricomycetidae</taxon>
        <taxon>Atheliales</taxon>
        <taxon>Atheliaceae</taxon>
        <taxon>Piloderma</taxon>
    </lineage>
</organism>
<accession>A0A0C3GFK8</accession>
<evidence type="ECO:0000313" key="2">
    <source>
        <dbReference type="EMBL" id="KIM89431.1"/>
    </source>
</evidence>